<dbReference type="InterPro" id="IPR010359">
    <property type="entry name" value="IrrE_HExxH"/>
</dbReference>
<sequence>MTTYEDLLNEAYKEGITVKEKPLKYNDGRIKGNKIAIRKSIETDKEKACILAEELGHYYTTVGDILDQNDSNNRRQELIARKWAYEKILPIENILFAVQDGHTEIWDMAEYLDVDEKFLRDALKCYGILDI</sequence>
<dbReference type="Proteomes" id="UP000824159">
    <property type="component" value="Unassembled WGS sequence"/>
</dbReference>
<proteinExistence type="predicted"/>
<reference evidence="2" key="2">
    <citation type="journal article" date="2021" name="PeerJ">
        <title>Extensive microbial diversity within the chicken gut microbiome revealed by metagenomics and culture.</title>
        <authorList>
            <person name="Gilroy R."/>
            <person name="Ravi A."/>
            <person name="Getino M."/>
            <person name="Pursley I."/>
            <person name="Horton D.L."/>
            <person name="Alikhan N.F."/>
            <person name="Baker D."/>
            <person name="Gharbi K."/>
            <person name="Hall N."/>
            <person name="Watson M."/>
            <person name="Adriaenssens E.M."/>
            <person name="Foster-Nyarko E."/>
            <person name="Jarju S."/>
            <person name="Secka A."/>
            <person name="Antonio M."/>
            <person name="Oren A."/>
            <person name="Chaudhuri R.R."/>
            <person name="La Ragione R."/>
            <person name="Hildebrand F."/>
            <person name="Pallen M.J."/>
        </authorList>
    </citation>
    <scope>NUCLEOTIDE SEQUENCE</scope>
    <source>
        <strain evidence="2">CHK176-22527</strain>
    </source>
</reference>
<dbReference type="EMBL" id="DVLX01000083">
    <property type="protein sequence ID" value="HIT99908.1"/>
    <property type="molecule type" value="Genomic_DNA"/>
</dbReference>
<accession>A0A9D1HDI3</accession>
<name>A0A9D1HDI3_9FIRM</name>
<gene>
    <name evidence="2" type="ORF">IAD12_06620</name>
</gene>
<feature type="domain" description="IrrE N-terminal-like" evidence="1">
    <location>
        <begin position="14"/>
        <end position="122"/>
    </location>
</feature>
<protein>
    <submittedName>
        <fullName evidence="2">ImmA/IrrE family metallo-endopeptidase</fullName>
    </submittedName>
</protein>
<comment type="caution">
    <text evidence="2">The sequence shown here is derived from an EMBL/GenBank/DDBJ whole genome shotgun (WGS) entry which is preliminary data.</text>
</comment>
<evidence type="ECO:0000313" key="3">
    <source>
        <dbReference type="Proteomes" id="UP000824159"/>
    </source>
</evidence>
<evidence type="ECO:0000259" key="1">
    <source>
        <dbReference type="Pfam" id="PF06114"/>
    </source>
</evidence>
<dbReference type="AlphaFoldDB" id="A0A9D1HDI3"/>
<organism evidence="2 3">
    <name type="scientific">Candidatus Allocopromorpha excrementavium</name>
    <dbReference type="NCBI Taxonomy" id="2840741"/>
    <lineage>
        <taxon>Bacteria</taxon>
        <taxon>Bacillati</taxon>
        <taxon>Bacillota</taxon>
        <taxon>Clostridia</taxon>
        <taxon>Eubacteriales</taxon>
        <taxon>Eubacteriaceae</taxon>
        <taxon>Eubacteriaceae incertae sedis</taxon>
        <taxon>Candidatus Allocopromorpha</taxon>
    </lineage>
</organism>
<reference evidence="2" key="1">
    <citation type="submission" date="2020-10" db="EMBL/GenBank/DDBJ databases">
        <authorList>
            <person name="Gilroy R."/>
        </authorList>
    </citation>
    <scope>NUCLEOTIDE SEQUENCE</scope>
    <source>
        <strain evidence="2">CHK176-22527</strain>
    </source>
</reference>
<dbReference type="Pfam" id="PF06114">
    <property type="entry name" value="Peptidase_M78"/>
    <property type="match status" value="1"/>
</dbReference>
<evidence type="ECO:0000313" key="2">
    <source>
        <dbReference type="EMBL" id="HIT99908.1"/>
    </source>
</evidence>